<evidence type="ECO:0000313" key="3">
    <source>
        <dbReference type="EMBL" id="GAA4462307.1"/>
    </source>
</evidence>
<organism evidence="3 4">
    <name type="scientific">Nibrella saemangeumensis</name>
    <dbReference type="NCBI Taxonomy" id="1084526"/>
    <lineage>
        <taxon>Bacteria</taxon>
        <taxon>Pseudomonadati</taxon>
        <taxon>Bacteroidota</taxon>
        <taxon>Cytophagia</taxon>
        <taxon>Cytophagales</taxon>
        <taxon>Spirosomataceae</taxon>
        <taxon>Nibrella</taxon>
    </lineage>
</organism>
<protein>
    <recommendedName>
        <fullName evidence="2">DUF3347 domain-containing protein</fullName>
    </recommendedName>
</protein>
<sequence>MIQSGKVAALIIALLVSVPVLAQHEGHHPTAKTSQSGGQMKQEAGKVLAAYYTIKDALVATNAKEAGQQADAFLKTLKAVDHSKMSAAEMKSFDVYSRNLEKHAREIQKNKNVEKQRSHFELLSKEMTAFAKEYKPEKTYVQYCPMAADGKGAAWLSSKKEIANPYYGSRMMKCGKVTEEI</sequence>
<keyword evidence="1" id="KW-0732">Signal</keyword>
<keyword evidence="4" id="KW-1185">Reference proteome</keyword>
<feature type="chain" id="PRO_5047128993" description="DUF3347 domain-containing protein" evidence="1">
    <location>
        <begin position="23"/>
        <end position="181"/>
    </location>
</feature>
<evidence type="ECO:0000313" key="4">
    <source>
        <dbReference type="Proteomes" id="UP001501175"/>
    </source>
</evidence>
<gene>
    <name evidence="3" type="ORF">GCM10023189_38840</name>
</gene>
<comment type="caution">
    <text evidence="3">The sequence shown here is derived from an EMBL/GenBank/DDBJ whole genome shotgun (WGS) entry which is preliminary data.</text>
</comment>
<accession>A0ABP8N9S8</accession>
<dbReference type="InterPro" id="IPR021782">
    <property type="entry name" value="DUF3347"/>
</dbReference>
<dbReference type="Proteomes" id="UP001501175">
    <property type="component" value="Unassembled WGS sequence"/>
</dbReference>
<dbReference type="EMBL" id="BAABHD010000068">
    <property type="protein sequence ID" value="GAA4462307.1"/>
    <property type="molecule type" value="Genomic_DNA"/>
</dbReference>
<proteinExistence type="predicted"/>
<feature type="signal peptide" evidence="1">
    <location>
        <begin position="1"/>
        <end position="22"/>
    </location>
</feature>
<name>A0ABP8N9S8_9BACT</name>
<dbReference type="RefSeq" id="WP_345246103.1">
    <property type="nucleotide sequence ID" value="NZ_BAABHD010000068.1"/>
</dbReference>
<feature type="domain" description="DUF3347" evidence="2">
    <location>
        <begin position="47"/>
        <end position="138"/>
    </location>
</feature>
<evidence type="ECO:0000256" key="1">
    <source>
        <dbReference type="SAM" id="SignalP"/>
    </source>
</evidence>
<dbReference type="Pfam" id="PF11827">
    <property type="entry name" value="DUF3347"/>
    <property type="match status" value="1"/>
</dbReference>
<evidence type="ECO:0000259" key="2">
    <source>
        <dbReference type="Pfam" id="PF11827"/>
    </source>
</evidence>
<reference evidence="4" key="1">
    <citation type="journal article" date="2019" name="Int. J. Syst. Evol. Microbiol.">
        <title>The Global Catalogue of Microorganisms (GCM) 10K type strain sequencing project: providing services to taxonomists for standard genome sequencing and annotation.</title>
        <authorList>
            <consortium name="The Broad Institute Genomics Platform"/>
            <consortium name="The Broad Institute Genome Sequencing Center for Infectious Disease"/>
            <person name="Wu L."/>
            <person name="Ma J."/>
        </authorList>
    </citation>
    <scope>NUCLEOTIDE SEQUENCE [LARGE SCALE GENOMIC DNA]</scope>
    <source>
        <strain evidence="4">JCM 17927</strain>
    </source>
</reference>